<dbReference type="RefSeq" id="WP_379721734.1">
    <property type="nucleotide sequence ID" value="NZ_JBHRYJ010000001.1"/>
</dbReference>
<dbReference type="Pfam" id="PF00117">
    <property type="entry name" value="GATase"/>
    <property type="match status" value="1"/>
</dbReference>
<dbReference type="PANTHER" id="PTHR42695:SF5">
    <property type="entry name" value="GLUTAMINE AMIDOTRANSFERASE YLR126C-RELATED"/>
    <property type="match status" value="1"/>
</dbReference>
<dbReference type="Proteomes" id="UP001595711">
    <property type="component" value="Unassembled WGS sequence"/>
</dbReference>
<dbReference type="EMBL" id="JBHRYJ010000001">
    <property type="protein sequence ID" value="MFC3674553.1"/>
    <property type="molecule type" value="Genomic_DNA"/>
</dbReference>
<protein>
    <submittedName>
        <fullName evidence="2">Type 1 glutamine amidotransferase</fullName>
    </submittedName>
</protein>
<sequence>MNIGIIECGPVPEALRGTYVSYPAMFAAQLAPLLPFASFETVSVVNGETLTAPEAQDAWLLTGSRHGVYDDLPWIAPLKDFIRAAAGVRRPLVGVCFGHQILAEALGGQVEKAPVGWRVGLERYTTTLGGGAERTVAMPAFHQDQVVVPPPGSEVVASSPACAYAALRYAYAPILSVQFHPEFSRPYLADLIDVLAKQDAAPGLPPDAAPDEAGDDTGMRWIAGFLAEQWAAA</sequence>
<feature type="domain" description="Glutamine amidotransferase" evidence="1">
    <location>
        <begin position="79"/>
        <end position="184"/>
    </location>
</feature>
<accession>A0ABV7VAT1</accession>
<proteinExistence type="predicted"/>
<dbReference type="InterPro" id="IPR044992">
    <property type="entry name" value="ChyE-like"/>
</dbReference>
<dbReference type="SUPFAM" id="SSF52317">
    <property type="entry name" value="Class I glutamine amidotransferase-like"/>
    <property type="match status" value="1"/>
</dbReference>
<dbReference type="Gene3D" id="3.40.50.880">
    <property type="match status" value="1"/>
</dbReference>
<evidence type="ECO:0000313" key="2">
    <source>
        <dbReference type="EMBL" id="MFC3674553.1"/>
    </source>
</evidence>
<organism evidence="2 3">
    <name type="scientific">Ferrovibrio xuzhouensis</name>
    <dbReference type="NCBI Taxonomy" id="1576914"/>
    <lineage>
        <taxon>Bacteria</taxon>
        <taxon>Pseudomonadati</taxon>
        <taxon>Pseudomonadota</taxon>
        <taxon>Alphaproteobacteria</taxon>
        <taxon>Rhodospirillales</taxon>
        <taxon>Rhodospirillaceae</taxon>
        <taxon>Ferrovibrio</taxon>
    </lineage>
</organism>
<reference evidence="3" key="1">
    <citation type="journal article" date="2019" name="Int. J. Syst. Evol. Microbiol.">
        <title>The Global Catalogue of Microorganisms (GCM) 10K type strain sequencing project: providing services to taxonomists for standard genome sequencing and annotation.</title>
        <authorList>
            <consortium name="The Broad Institute Genomics Platform"/>
            <consortium name="The Broad Institute Genome Sequencing Center for Infectious Disease"/>
            <person name="Wu L."/>
            <person name="Ma J."/>
        </authorList>
    </citation>
    <scope>NUCLEOTIDE SEQUENCE [LARGE SCALE GENOMIC DNA]</scope>
    <source>
        <strain evidence="3">KCTC 42182</strain>
    </source>
</reference>
<gene>
    <name evidence="2" type="ORF">ACFOOQ_03300</name>
</gene>
<dbReference type="InterPro" id="IPR029062">
    <property type="entry name" value="Class_I_gatase-like"/>
</dbReference>
<comment type="caution">
    <text evidence="2">The sequence shown here is derived from an EMBL/GenBank/DDBJ whole genome shotgun (WGS) entry which is preliminary data.</text>
</comment>
<dbReference type="PANTHER" id="PTHR42695">
    <property type="entry name" value="GLUTAMINE AMIDOTRANSFERASE YLR126C-RELATED"/>
    <property type="match status" value="1"/>
</dbReference>
<keyword evidence="3" id="KW-1185">Reference proteome</keyword>
<dbReference type="InterPro" id="IPR017926">
    <property type="entry name" value="GATASE"/>
</dbReference>
<name>A0ABV7VAT1_9PROT</name>
<keyword evidence="2" id="KW-0315">Glutamine amidotransferase</keyword>
<dbReference type="PROSITE" id="PS51273">
    <property type="entry name" value="GATASE_TYPE_1"/>
    <property type="match status" value="1"/>
</dbReference>
<evidence type="ECO:0000259" key="1">
    <source>
        <dbReference type="Pfam" id="PF00117"/>
    </source>
</evidence>
<evidence type="ECO:0000313" key="3">
    <source>
        <dbReference type="Proteomes" id="UP001595711"/>
    </source>
</evidence>
<dbReference type="CDD" id="cd01741">
    <property type="entry name" value="GATase1_1"/>
    <property type="match status" value="1"/>
</dbReference>